<dbReference type="InterPro" id="IPR036906">
    <property type="entry name" value="ATPase_V1_fsu_sf"/>
</dbReference>
<dbReference type="Pfam" id="PF01990">
    <property type="entry name" value="ATP-synt_F"/>
    <property type="match status" value="1"/>
</dbReference>
<dbReference type="SUPFAM" id="SSF159468">
    <property type="entry name" value="AtpF-like"/>
    <property type="match status" value="1"/>
</dbReference>
<name>A0A9D2AS28_9FIRM</name>
<sequence length="108" mass="11373">MYKIAVVGDYDSIYGFAAVGLNICPVKSREETRDRLRQLAESGYGIVYITEKAAAELGGALDEYMEMKLPAVIQIPGVSGNTGAGVQGVKKTVEQAVGSDILFGGVGE</sequence>
<organism evidence="4 5">
    <name type="scientific">Candidatus Mediterraneibacter caccavium</name>
    <dbReference type="NCBI Taxonomy" id="2838661"/>
    <lineage>
        <taxon>Bacteria</taxon>
        <taxon>Bacillati</taxon>
        <taxon>Bacillota</taxon>
        <taxon>Clostridia</taxon>
        <taxon>Lachnospirales</taxon>
        <taxon>Lachnospiraceae</taxon>
        <taxon>Mediterraneibacter</taxon>
    </lineage>
</organism>
<dbReference type="AlphaFoldDB" id="A0A9D2AS28"/>
<gene>
    <name evidence="4" type="ORF">H9981_02240</name>
</gene>
<reference evidence="4" key="2">
    <citation type="submission" date="2021-04" db="EMBL/GenBank/DDBJ databases">
        <authorList>
            <person name="Gilroy R."/>
        </authorList>
    </citation>
    <scope>NUCLEOTIDE SEQUENCE</scope>
    <source>
        <strain evidence="4">ChiSjej5B23-15282</strain>
    </source>
</reference>
<dbReference type="EMBL" id="DXFA01000039">
    <property type="protein sequence ID" value="HIX47830.1"/>
    <property type="molecule type" value="Genomic_DNA"/>
</dbReference>
<dbReference type="Proteomes" id="UP000824243">
    <property type="component" value="Unassembled WGS sequence"/>
</dbReference>
<proteinExistence type="inferred from homology"/>
<evidence type="ECO:0000313" key="5">
    <source>
        <dbReference type="Proteomes" id="UP000824243"/>
    </source>
</evidence>
<evidence type="ECO:0000313" key="4">
    <source>
        <dbReference type="EMBL" id="HIX47830.1"/>
    </source>
</evidence>
<accession>A0A9D2AS28</accession>
<evidence type="ECO:0000256" key="2">
    <source>
        <dbReference type="ARBA" id="ARBA00022448"/>
    </source>
</evidence>
<dbReference type="GO" id="GO:0046961">
    <property type="term" value="F:proton-transporting ATPase activity, rotational mechanism"/>
    <property type="evidence" value="ECO:0007669"/>
    <property type="project" value="InterPro"/>
</dbReference>
<dbReference type="Gene3D" id="3.40.50.10580">
    <property type="entry name" value="ATPase, V1 complex, subunit F"/>
    <property type="match status" value="1"/>
</dbReference>
<keyword evidence="3" id="KW-0406">Ion transport</keyword>
<keyword evidence="2" id="KW-0813">Transport</keyword>
<comment type="caution">
    <text evidence="4">The sequence shown here is derived from an EMBL/GenBank/DDBJ whole genome shotgun (WGS) entry which is preliminary data.</text>
</comment>
<evidence type="ECO:0000256" key="1">
    <source>
        <dbReference type="ARBA" id="ARBA00010148"/>
    </source>
</evidence>
<dbReference type="InterPro" id="IPR008218">
    <property type="entry name" value="ATPase_V1-cplx_f_g_su"/>
</dbReference>
<evidence type="ECO:0000256" key="3">
    <source>
        <dbReference type="ARBA" id="ARBA00023065"/>
    </source>
</evidence>
<comment type="similarity">
    <text evidence="1">Belongs to the V-ATPase F subunit family.</text>
</comment>
<protein>
    <submittedName>
        <fullName evidence="4">V-type ATP synthase subunit F</fullName>
    </submittedName>
</protein>
<dbReference type="NCBIfam" id="NF002384">
    <property type="entry name" value="PRK01395.1"/>
    <property type="match status" value="1"/>
</dbReference>
<reference evidence="4" key="1">
    <citation type="journal article" date="2021" name="PeerJ">
        <title>Extensive microbial diversity within the chicken gut microbiome revealed by metagenomics and culture.</title>
        <authorList>
            <person name="Gilroy R."/>
            <person name="Ravi A."/>
            <person name="Getino M."/>
            <person name="Pursley I."/>
            <person name="Horton D.L."/>
            <person name="Alikhan N.F."/>
            <person name="Baker D."/>
            <person name="Gharbi K."/>
            <person name="Hall N."/>
            <person name="Watson M."/>
            <person name="Adriaenssens E.M."/>
            <person name="Foster-Nyarko E."/>
            <person name="Jarju S."/>
            <person name="Secka A."/>
            <person name="Antonio M."/>
            <person name="Oren A."/>
            <person name="Chaudhuri R.R."/>
            <person name="La Ragione R."/>
            <person name="Hildebrand F."/>
            <person name="Pallen M.J."/>
        </authorList>
    </citation>
    <scope>NUCLEOTIDE SEQUENCE</scope>
    <source>
        <strain evidence="4">ChiSjej5B23-15282</strain>
    </source>
</reference>